<evidence type="ECO:0000313" key="2">
    <source>
        <dbReference type="Proteomes" id="UP000005065"/>
    </source>
</evidence>
<accession>G5R2S7</accession>
<dbReference type="Proteomes" id="UP000005065">
    <property type="component" value="Unassembled WGS sequence"/>
</dbReference>
<proteinExistence type="predicted"/>
<dbReference type="AlphaFoldDB" id="G5R2S7"/>
<organism evidence="1 2">
    <name type="scientific">Salmonella enterica subsp. enterica serovar Senftenberg str. A4-543</name>
    <dbReference type="NCBI Taxonomy" id="913082"/>
    <lineage>
        <taxon>Bacteria</taxon>
        <taxon>Pseudomonadati</taxon>
        <taxon>Pseudomonadota</taxon>
        <taxon>Gammaproteobacteria</taxon>
        <taxon>Enterobacterales</taxon>
        <taxon>Enterobacteriaceae</taxon>
        <taxon>Salmonella</taxon>
    </lineage>
</organism>
<dbReference type="EMBL" id="AFCU01001220">
    <property type="protein sequence ID" value="EHC85529.1"/>
    <property type="molecule type" value="Genomic_DNA"/>
</dbReference>
<gene>
    <name evidence="1" type="ORF">LTSESEN_3725</name>
</gene>
<name>G5R2S7_SALSE</name>
<reference evidence="1 2" key="1">
    <citation type="journal article" date="2011" name="BMC Genomics">
        <title>Genome sequencing reveals diversification of virulence factor content and possible host adaptation in distinct subpopulations of Salmonella enterica.</title>
        <authorList>
            <person name="den Bakker H.C."/>
            <person name="Moreno Switt A.I."/>
            <person name="Govoni G."/>
            <person name="Cummings C.A."/>
            <person name="Ranieri M.L."/>
            <person name="Degoricija L."/>
            <person name="Hoelzer K."/>
            <person name="Rodriguez-Rivera L.D."/>
            <person name="Brown S."/>
            <person name="Bolchacova E."/>
            <person name="Furtado M.R."/>
            <person name="Wiedmann M."/>
        </authorList>
    </citation>
    <scope>NUCLEOTIDE SEQUENCE [LARGE SCALE GENOMIC DNA]</scope>
    <source>
        <strain evidence="1 2">A4-543</strain>
    </source>
</reference>
<feature type="non-terminal residue" evidence="1">
    <location>
        <position position="1"/>
    </location>
</feature>
<comment type="caution">
    <text evidence="1">The sequence shown here is derived from an EMBL/GenBank/DDBJ whole genome shotgun (WGS) entry which is preliminary data.</text>
</comment>
<protein>
    <submittedName>
        <fullName evidence="1">Uncharacterized protein</fullName>
    </submittedName>
</protein>
<evidence type="ECO:0000313" key="1">
    <source>
        <dbReference type="EMBL" id="EHC85529.1"/>
    </source>
</evidence>
<sequence>ISEAPSGVGWVERNATFGIRFRKQAVEQLSQLFS</sequence>